<sequence>MSAVPALYIPQQTPRDVARRLILRRWLATAGELLALVIFVAMVWIWSALGAGA</sequence>
<keyword evidence="1" id="KW-0472">Membrane</keyword>
<evidence type="ECO:0000313" key="3">
    <source>
        <dbReference type="Proteomes" id="UP000236743"/>
    </source>
</evidence>
<protein>
    <submittedName>
        <fullName evidence="2">Uncharacterized protein</fullName>
    </submittedName>
</protein>
<dbReference type="EMBL" id="FNUY01000007">
    <property type="protein sequence ID" value="SEG58909.1"/>
    <property type="molecule type" value="Genomic_DNA"/>
</dbReference>
<name>A0A1H6BDP9_9HYPH</name>
<keyword evidence="3" id="KW-1185">Reference proteome</keyword>
<reference evidence="2 3" key="1">
    <citation type="submission" date="2016-10" db="EMBL/GenBank/DDBJ databases">
        <authorList>
            <person name="de Groot N.N."/>
        </authorList>
    </citation>
    <scope>NUCLEOTIDE SEQUENCE [LARGE SCALE GENOMIC DNA]</scope>
    <source>
        <strain evidence="2 3">DSM 26656</strain>
    </source>
</reference>
<gene>
    <name evidence="2" type="ORF">SAMN04488115_107162</name>
</gene>
<organism evidence="2 3">
    <name type="scientific">Bosea lathyri</name>
    <dbReference type="NCBI Taxonomy" id="1036778"/>
    <lineage>
        <taxon>Bacteria</taxon>
        <taxon>Pseudomonadati</taxon>
        <taxon>Pseudomonadota</taxon>
        <taxon>Alphaproteobacteria</taxon>
        <taxon>Hyphomicrobiales</taxon>
        <taxon>Boseaceae</taxon>
        <taxon>Bosea</taxon>
    </lineage>
</organism>
<dbReference type="Proteomes" id="UP000236743">
    <property type="component" value="Unassembled WGS sequence"/>
</dbReference>
<proteinExistence type="predicted"/>
<evidence type="ECO:0000256" key="1">
    <source>
        <dbReference type="SAM" id="Phobius"/>
    </source>
</evidence>
<evidence type="ECO:0000313" key="2">
    <source>
        <dbReference type="EMBL" id="SEG58909.1"/>
    </source>
</evidence>
<keyword evidence="1" id="KW-1133">Transmembrane helix</keyword>
<dbReference type="AlphaFoldDB" id="A0A1H6BDP9"/>
<accession>A0A1H6BDP9</accession>
<keyword evidence="1" id="KW-0812">Transmembrane</keyword>
<dbReference type="RefSeq" id="WP_160115805.1">
    <property type="nucleotide sequence ID" value="NZ_FNUY01000007.1"/>
</dbReference>
<feature type="transmembrane region" description="Helical" evidence="1">
    <location>
        <begin position="26"/>
        <end position="47"/>
    </location>
</feature>